<dbReference type="GO" id="GO:0016491">
    <property type="term" value="F:oxidoreductase activity"/>
    <property type="evidence" value="ECO:0007669"/>
    <property type="project" value="InterPro"/>
</dbReference>
<reference evidence="8" key="2">
    <citation type="journal article" date="2007" name="PLoS Biol.">
        <title>Survey sequencing and comparative analysis of the elephant shark (Callorhinchus milii) genome.</title>
        <authorList>
            <person name="Venkatesh B."/>
            <person name="Kirkness E.F."/>
            <person name="Loh Y.H."/>
            <person name="Halpern A.L."/>
            <person name="Lee A.P."/>
            <person name="Johnson J."/>
            <person name="Dandona N."/>
            <person name="Viswanathan L.D."/>
            <person name="Tay A."/>
            <person name="Venter J.C."/>
            <person name="Strausberg R.L."/>
            <person name="Brenner S."/>
        </authorList>
    </citation>
    <scope>NUCLEOTIDE SEQUENCE [LARGE SCALE GENOMIC DNA]</scope>
</reference>
<dbReference type="PANTHER" id="PTHR11863">
    <property type="entry name" value="STEROL DESATURASE"/>
    <property type="match status" value="1"/>
</dbReference>
<dbReference type="OMA" id="QLYRWIH"/>
<dbReference type="STRING" id="7868.ENSCMIP00000010375"/>
<dbReference type="Proteomes" id="UP000314986">
    <property type="component" value="Unassembled WGS sequence"/>
</dbReference>
<feature type="transmembrane region" description="Helical" evidence="5">
    <location>
        <begin position="120"/>
        <end position="142"/>
    </location>
</feature>
<evidence type="ECO:0000313" key="7">
    <source>
        <dbReference type="Ensembl" id="ENSCMIP00000010375.1"/>
    </source>
</evidence>
<evidence type="ECO:0000256" key="2">
    <source>
        <dbReference type="ARBA" id="ARBA00022692"/>
    </source>
</evidence>
<dbReference type="InterPro" id="IPR050307">
    <property type="entry name" value="Sterol_Desaturase_Related"/>
</dbReference>
<dbReference type="InParanoid" id="A0A4W3H4U3"/>
<keyword evidence="8" id="KW-1185">Reference proteome</keyword>
<dbReference type="AlphaFoldDB" id="A0A4W3H4U3"/>
<dbReference type="GO" id="GO:0016020">
    <property type="term" value="C:membrane"/>
    <property type="evidence" value="ECO:0007669"/>
    <property type="project" value="UniProtKB-SubCell"/>
</dbReference>
<reference evidence="7" key="4">
    <citation type="submission" date="2025-08" db="UniProtKB">
        <authorList>
            <consortium name="Ensembl"/>
        </authorList>
    </citation>
    <scope>IDENTIFICATION</scope>
</reference>
<dbReference type="InterPro" id="IPR006694">
    <property type="entry name" value="Fatty_acid_hydroxylase"/>
</dbReference>
<keyword evidence="3 5" id="KW-1133">Transmembrane helix</keyword>
<accession>A0A4W3H4U3</accession>
<reference evidence="7" key="5">
    <citation type="submission" date="2025-09" db="UniProtKB">
        <authorList>
            <consortium name="Ensembl"/>
        </authorList>
    </citation>
    <scope>IDENTIFICATION</scope>
</reference>
<dbReference type="Pfam" id="PF04116">
    <property type="entry name" value="FA_hydroxylase"/>
    <property type="match status" value="1"/>
</dbReference>
<dbReference type="GeneTree" id="ENSGT00940000163793"/>
<protein>
    <submittedName>
        <fullName evidence="7">Cholesterol 25-hydroxylase like 1, tandem duplicate 1</fullName>
    </submittedName>
</protein>
<organism evidence="7 8">
    <name type="scientific">Callorhinchus milii</name>
    <name type="common">Ghost shark</name>
    <dbReference type="NCBI Taxonomy" id="7868"/>
    <lineage>
        <taxon>Eukaryota</taxon>
        <taxon>Metazoa</taxon>
        <taxon>Chordata</taxon>
        <taxon>Craniata</taxon>
        <taxon>Vertebrata</taxon>
        <taxon>Chondrichthyes</taxon>
        <taxon>Holocephali</taxon>
        <taxon>Chimaeriformes</taxon>
        <taxon>Callorhinchidae</taxon>
        <taxon>Callorhinchus</taxon>
    </lineage>
</organism>
<reference evidence="8" key="3">
    <citation type="journal article" date="2014" name="Nature">
        <title>Elephant shark genome provides unique insights into gnathostome evolution.</title>
        <authorList>
            <consortium name="International Elephant Shark Genome Sequencing Consortium"/>
            <person name="Venkatesh B."/>
            <person name="Lee A.P."/>
            <person name="Ravi V."/>
            <person name="Maurya A.K."/>
            <person name="Lian M.M."/>
            <person name="Swann J.B."/>
            <person name="Ohta Y."/>
            <person name="Flajnik M.F."/>
            <person name="Sutoh Y."/>
            <person name="Kasahara M."/>
            <person name="Hoon S."/>
            <person name="Gangu V."/>
            <person name="Roy S.W."/>
            <person name="Irimia M."/>
            <person name="Korzh V."/>
            <person name="Kondrychyn I."/>
            <person name="Lim Z.W."/>
            <person name="Tay B.H."/>
            <person name="Tohari S."/>
            <person name="Kong K.W."/>
            <person name="Ho S."/>
            <person name="Lorente-Galdos B."/>
            <person name="Quilez J."/>
            <person name="Marques-Bonet T."/>
            <person name="Raney B.J."/>
            <person name="Ingham P.W."/>
            <person name="Tay A."/>
            <person name="Hillier L.W."/>
            <person name="Minx P."/>
            <person name="Boehm T."/>
            <person name="Wilson R.K."/>
            <person name="Brenner S."/>
            <person name="Warren W.C."/>
        </authorList>
    </citation>
    <scope>NUCLEOTIDE SEQUENCE [LARGE SCALE GENOMIC DNA]</scope>
</reference>
<keyword evidence="2 5" id="KW-0812">Transmembrane</keyword>
<evidence type="ECO:0000313" key="8">
    <source>
        <dbReference type="Proteomes" id="UP000314986"/>
    </source>
</evidence>
<evidence type="ECO:0000256" key="3">
    <source>
        <dbReference type="ARBA" id="ARBA00022989"/>
    </source>
</evidence>
<keyword evidence="4 5" id="KW-0472">Membrane</keyword>
<evidence type="ECO:0000259" key="6">
    <source>
        <dbReference type="Pfam" id="PF04116"/>
    </source>
</evidence>
<reference evidence="8" key="1">
    <citation type="journal article" date="2006" name="Science">
        <title>Ancient noncoding elements conserved in the human genome.</title>
        <authorList>
            <person name="Venkatesh B."/>
            <person name="Kirkness E.F."/>
            <person name="Loh Y.H."/>
            <person name="Halpern A.L."/>
            <person name="Lee A.P."/>
            <person name="Johnson J."/>
            <person name="Dandona N."/>
            <person name="Viswanathan L.D."/>
            <person name="Tay A."/>
            <person name="Venter J.C."/>
            <person name="Strausberg R.L."/>
            <person name="Brenner S."/>
        </authorList>
    </citation>
    <scope>NUCLEOTIDE SEQUENCE [LARGE SCALE GENOMIC DNA]</scope>
</reference>
<dbReference type="GO" id="GO:0005506">
    <property type="term" value="F:iron ion binding"/>
    <property type="evidence" value="ECO:0007669"/>
    <property type="project" value="InterPro"/>
</dbReference>
<feature type="transmembrane region" description="Helical" evidence="5">
    <location>
        <begin position="40"/>
        <end position="61"/>
    </location>
</feature>
<dbReference type="Ensembl" id="ENSCMIT00000010647.1">
    <property type="protein sequence ID" value="ENSCMIP00000010375.1"/>
    <property type="gene ID" value="ENSCMIG00000005474.1"/>
</dbReference>
<sequence length="282" mass="33001">MKNVTNLLTAYPCSNPVLQTVWDYVRFNHEATVRSPTFPVFLAFSSYLTFCTPFTLIDLMGERLPFLYKHKIQKEKYPSLRLMAQCIWQAVFNHLVYIFPAVIINWFWRPPSPLPDTAPTFAEFLVGILSCLLVFDFQYYFWHKLHHNNRWLYKTFHAIHHNHVSPFSWSTQYLGGWELLTVGFWSNTTPLLFKCHPLTTWGFMLISIWMSVEDHVGYDLPWAFNKILPLGLCGGASAHDMHHQKPNTNYAPFFTHMDRLFGTIHGTRVMPNPIFPKALTAR</sequence>
<evidence type="ECO:0000256" key="4">
    <source>
        <dbReference type="ARBA" id="ARBA00023136"/>
    </source>
</evidence>
<name>A0A4W3H4U3_CALMI</name>
<evidence type="ECO:0000256" key="5">
    <source>
        <dbReference type="SAM" id="Phobius"/>
    </source>
</evidence>
<comment type="subcellular location">
    <subcellularLocation>
        <location evidence="1">Membrane</location>
    </subcellularLocation>
</comment>
<proteinExistence type="predicted"/>
<dbReference type="GO" id="GO:0008610">
    <property type="term" value="P:lipid biosynthetic process"/>
    <property type="evidence" value="ECO:0007669"/>
    <property type="project" value="InterPro"/>
</dbReference>
<feature type="transmembrane region" description="Helical" evidence="5">
    <location>
        <begin position="82"/>
        <end position="108"/>
    </location>
</feature>
<feature type="domain" description="Fatty acid hydroxylase" evidence="6">
    <location>
        <begin position="129"/>
        <end position="263"/>
    </location>
</feature>
<evidence type="ECO:0000256" key="1">
    <source>
        <dbReference type="ARBA" id="ARBA00004370"/>
    </source>
</evidence>